<sequence length="100" mass="10645">MSLNSDNIPSSSSFLATNYTKPDAILDDPTATESWIVAAVAAGSIFVLIMAARLCYTYMRKFPGKGSEDEHEAQPISDLINRSAITTGVGGKRGGRYSVA</sequence>
<dbReference type="AlphaFoldDB" id="A0AA36G4B5"/>
<evidence type="ECO:0000256" key="1">
    <source>
        <dbReference type="SAM" id="Phobius"/>
    </source>
</evidence>
<protein>
    <submittedName>
        <fullName evidence="2">Uncharacterized protein</fullName>
    </submittedName>
</protein>
<comment type="caution">
    <text evidence="2">The sequence shown here is derived from an EMBL/GenBank/DDBJ whole genome shotgun (WGS) entry which is preliminary data.</text>
</comment>
<organism evidence="2 3">
    <name type="scientific">Mesorhabditis spiculigera</name>
    <dbReference type="NCBI Taxonomy" id="96644"/>
    <lineage>
        <taxon>Eukaryota</taxon>
        <taxon>Metazoa</taxon>
        <taxon>Ecdysozoa</taxon>
        <taxon>Nematoda</taxon>
        <taxon>Chromadorea</taxon>
        <taxon>Rhabditida</taxon>
        <taxon>Rhabditina</taxon>
        <taxon>Rhabditomorpha</taxon>
        <taxon>Rhabditoidea</taxon>
        <taxon>Rhabditidae</taxon>
        <taxon>Mesorhabditinae</taxon>
        <taxon>Mesorhabditis</taxon>
    </lineage>
</organism>
<keyword evidence="1" id="KW-1133">Transmembrane helix</keyword>
<keyword evidence="1" id="KW-0812">Transmembrane</keyword>
<feature type="non-terminal residue" evidence="2">
    <location>
        <position position="1"/>
    </location>
</feature>
<reference evidence="2" key="1">
    <citation type="submission" date="2023-06" db="EMBL/GenBank/DDBJ databases">
        <authorList>
            <person name="Delattre M."/>
        </authorList>
    </citation>
    <scope>NUCLEOTIDE SEQUENCE</scope>
    <source>
        <strain evidence="2">AF72</strain>
    </source>
</reference>
<proteinExistence type="predicted"/>
<accession>A0AA36G4B5</accession>
<keyword evidence="1" id="KW-0472">Membrane</keyword>
<evidence type="ECO:0000313" key="3">
    <source>
        <dbReference type="Proteomes" id="UP001177023"/>
    </source>
</evidence>
<feature type="transmembrane region" description="Helical" evidence="1">
    <location>
        <begin position="35"/>
        <end position="56"/>
    </location>
</feature>
<dbReference type="EMBL" id="CATQJA010002655">
    <property type="protein sequence ID" value="CAJ0579004.1"/>
    <property type="molecule type" value="Genomic_DNA"/>
</dbReference>
<evidence type="ECO:0000313" key="2">
    <source>
        <dbReference type="EMBL" id="CAJ0579004.1"/>
    </source>
</evidence>
<name>A0AA36G4B5_9BILA</name>
<keyword evidence="3" id="KW-1185">Reference proteome</keyword>
<gene>
    <name evidence="2" type="ORF">MSPICULIGERA_LOCUS17240</name>
</gene>
<dbReference type="Proteomes" id="UP001177023">
    <property type="component" value="Unassembled WGS sequence"/>
</dbReference>